<feature type="transmembrane region" description="Helical" evidence="1">
    <location>
        <begin position="42"/>
        <end position="63"/>
    </location>
</feature>
<reference evidence="3" key="1">
    <citation type="journal article" date="2005" name="Proc. Natl. Acad. Sci. U.S.A.">
        <title>The psychrophilic lifestyle as revealed by the genome sequence of Colwellia psychrerythraea 34H through genomic and proteomic analyses.</title>
        <authorList>
            <person name="Methe B.A."/>
            <person name="Nelson K.E."/>
            <person name="Deming J.W."/>
            <person name="Momen B."/>
            <person name="Melamud E."/>
            <person name="Zhang X."/>
            <person name="Moult J."/>
            <person name="Madupu R."/>
            <person name="Nelson W.C."/>
            <person name="Dodson R.J."/>
            <person name="Brinkac L.M."/>
            <person name="Daugherty S.C."/>
            <person name="Durkin A.S."/>
            <person name="DeBoy R.T."/>
            <person name="Kolonay J.F."/>
            <person name="Sullivan S.A."/>
            <person name="Zhou L."/>
            <person name="Davidsen T.M."/>
            <person name="Wu M."/>
            <person name="Huston A.L."/>
            <person name="Lewis M."/>
            <person name="Weaver B."/>
            <person name="Weidman J.F."/>
            <person name="Khouri H."/>
            <person name="Utterback T.R."/>
            <person name="Feldblyum T.V."/>
            <person name="Fraser C.M."/>
        </authorList>
    </citation>
    <scope>NUCLEOTIDE SEQUENCE [LARGE SCALE GENOMIC DNA]</scope>
    <source>
        <strain evidence="3">34H</strain>
    </source>
</reference>
<dbReference type="RefSeq" id="WP_011041729.1">
    <property type="nucleotide sequence ID" value="NC_003910.7"/>
</dbReference>
<dbReference type="HOGENOM" id="CLU_1892616_0_0_6"/>
<name>Q487Y4_COLP3</name>
<keyword evidence="1" id="KW-0472">Membrane</keyword>
<evidence type="ECO:0000313" key="4">
    <source>
        <dbReference type="Proteomes" id="UP000000547"/>
    </source>
</evidence>
<dbReference type="STRING" id="167879.CPS_0882"/>
<evidence type="ECO:0000313" key="3">
    <source>
        <dbReference type="EMBL" id="AAZ28470.1"/>
    </source>
</evidence>
<dbReference type="EMBL" id="CP000083">
    <property type="protein sequence ID" value="AAZ28470.1"/>
    <property type="molecule type" value="Genomic_DNA"/>
</dbReference>
<organism evidence="3 4">
    <name type="scientific">Colwellia psychrerythraea (strain 34H / ATCC BAA-681)</name>
    <name type="common">Vibrio psychroerythus</name>
    <dbReference type="NCBI Taxonomy" id="167879"/>
    <lineage>
        <taxon>Bacteria</taxon>
        <taxon>Pseudomonadati</taxon>
        <taxon>Pseudomonadota</taxon>
        <taxon>Gammaproteobacteria</taxon>
        <taxon>Alteromonadales</taxon>
        <taxon>Colwelliaceae</taxon>
        <taxon>Colwellia</taxon>
    </lineage>
</organism>
<dbReference type="AlphaFoldDB" id="Q487Y4"/>
<keyword evidence="2" id="KW-0732">Signal</keyword>
<evidence type="ECO:0000256" key="2">
    <source>
        <dbReference type="SAM" id="SignalP"/>
    </source>
</evidence>
<dbReference type="KEGG" id="cps:CPS_0882"/>
<protein>
    <submittedName>
        <fullName evidence="3">Uncharacterized protein</fullName>
    </submittedName>
</protein>
<accession>Q487Y4</accession>
<feature type="chain" id="PRO_5004234380" evidence="2">
    <location>
        <begin position="19"/>
        <end position="134"/>
    </location>
</feature>
<gene>
    <name evidence="3" type="ordered locus">CPS_0882</name>
</gene>
<keyword evidence="1" id="KW-1133">Transmembrane helix</keyword>
<keyword evidence="1" id="KW-0812">Transmembrane</keyword>
<evidence type="ECO:0000256" key="1">
    <source>
        <dbReference type="SAM" id="Phobius"/>
    </source>
</evidence>
<feature type="signal peptide" evidence="2">
    <location>
        <begin position="1"/>
        <end position="18"/>
    </location>
</feature>
<dbReference type="Proteomes" id="UP000000547">
    <property type="component" value="Chromosome"/>
</dbReference>
<sequence>MKLLIFVLLAFFSFDVFAAPQTGVTGFFETATIFFMSIYEFFTVIIPTAIGDFFVWLTSYLLYLKFYLMYETLVFAHEVALSFIQMININEVVNTAISNLPPDLRQAASDMRFFDALSLLIEALITRLVYQMSF</sequence>
<proteinExistence type="predicted"/>